<dbReference type="InterPro" id="IPR036291">
    <property type="entry name" value="NAD(P)-bd_dom_sf"/>
</dbReference>
<evidence type="ECO:0000313" key="5">
    <source>
        <dbReference type="EMBL" id="KAF2895072.1"/>
    </source>
</evidence>
<dbReference type="Gene3D" id="3.40.50.720">
    <property type="entry name" value="NAD(P)-binding Rossmann-like Domain"/>
    <property type="match status" value="1"/>
</dbReference>
<dbReference type="FunFam" id="3.40.50.720:FF:000137">
    <property type="entry name" value="Hydroxysteroid (17-beta) dehydrogenase 3"/>
    <property type="match status" value="1"/>
</dbReference>
<keyword evidence="2" id="KW-0521">NADP</keyword>
<evidence type="ECO:0000256" key="2">
    <source>
        <dbReference type="ARBA" id="ARBA00022857"/>
    </source>
</evidence>
<dbReference type="PRINTS" id="PR00081">
    <property type="entry name" value="GDHRDH"/>
</dbReference>
<dbReference type="PANTHER" id="PTHR43899">
    <property type="entry name" value="RH59310P"/>
    <property type="match status" value="1"/>
</dbReference>
<comment type="similarity">
    <text evidence="1 4">Belongs to the short-chain dehydrogenases/reductases (SDR) family.</text>
</comment>
<dbReference type="Proteomes" id="UP000801492">
    <property type="component" value="Unassembled WGS sequence"/>
</dbReference>
<dbReference type="GO" id="GO:0016491">
    <property type="term" value="F:oxidoreductase activity"/>
    <property type="evidence" value="ECO:0007669"/>
    <property type="project" value="UniProtKB-KW"/>
</dbReference>
<dbReference type="PRINTS" id="PR00080">
    <property type="entry name" value="SDRFAMILY"/>
</dbReference>
<evidence type="ECO:0000313" key="6">
    <source>
        <dbReference type="Proteomes" id="UP000801492"/>
    </source>
</evidence>
<dbReference type="InterPro" id="IPR051019">
    <property type="entry name" value="VLCFA-Steroid_DH"/>
</dbReference>
<dbReference type="InterPro" id="IPR002347">
    <property type="entry name" value="SDR_fam"/>
</dbReference>
<evidence type="ECO:0000256" key="4">
    <source>
        <dbReference type="RuleBase" id="RU000363"/>
    </source>
</evidence>
<sequence length="266" mass="29512">MCLTVVTGATDGVGKAYAELLAQQGLNVVLISRTQAKLDDVASKIESTYKVQTKTIAVDFTESEQIYYDIEKQLTGIEVGVLINNVGMSYPYPEFFLEVSNKEKLYPNLINCNILSVTNMCKIVMPGMVERRKGVVVNVSSTAAQIPSPLLAIYGATKAYVDKFSDDLSTEYSKYGIIVQCVLPGYVATKMSKIRSATWMAPSPHTYVKSALKTIGIQEHTTGYFPHSLLVGVIHSLRYISPSLEKWLVMRTMINIKSRAIRRHAQ</sequence>
<dbReference type="GO" id="GO:0005783">
    <property type="term" value="C:endoplasmic reticulum"/>
    <property type="evidence" value="ECO:0007669"/>
    <property type="project" value="TreeGrafter"/>
</dbReference>
<dbReference type="CDD" id="cd05356">
    <property type="entry name" value="17beta-HSD1_like_SDR_c"/>
    <property type="match status" value="1"/>
</dbReference>
<accession>A0A8K0D2Q4</accession>
<dbReference type="SUPFAM" id="SSF51735">
    <property type="entry name" value="NAD(P)-binding Rossmann-fold domains"/>
    <property type="match status" value="1"/>
</dbReference>
<reference evidence="5" key="1">
    <citation type="submission" date="2019-08" db="EMBL/GenBank/DDBJ databases">
        <title>The genome of the North American firefly Photinus pyralis.</title>
        <authorList>
            <consortium name="Photinus pyralis genome working group"/>
            <person name="Fallon T.R."/>
            <person name="Sander Lower S.E."/>
            <person name="Weng J.-K."/>
        </authorList>
    </citation>
    <scope>NUCLEOTIDE SEQUENCE</scope>
    <source>
        <strain evidence="5">TRF0915ILg1</strain>
        <tissue evidence="5">Whole body</tissue>
    </source>
</reference>
<dbReference type="PIRSF" id="PIRSF000126">
    <property type="entry name" value="11-beta-HSD1"/>
    <property type="match status" value="1"/>
</dbReference>
<name>A0A8K0D2Q4_IGNLU</name>
<protein>
    <submittedName>
        <fullName evidence="5">Uncharacterized protein</fullName>
    </submittedName>
</protein>
<comment type="caution">
    <text evidence="5">The sequence shown here is derived from an EMBL/GenBank/DDBJ whole genome shotgun (WGS) entry which is preliminary data.</text>
</comment>
<organism evidence="5 6">
    <name type="scientific">Ignelater luminosus</name>
    <name type="common">Cucubano</name>
    <name type="synonym">Pyrophorus luminosus</name>
    <dbReference type="NCBI Taxonomy" id="2038154"/>
    <lineage>
        <taxon>Eukaryota</taxon>
        <taxon>Metazoa</taxon>
        <taxon>Ecdysozoa</taxon>
        <taxon>Arthropoda</taxon>
        <taxon>Hexapoda</taxon>
        <taxon>Insecta</taxon>
        <taxon>Pterygota</taxon>
        <taxon>Neoptera</taxon>
        <taxon>Endopterygota</taxon>
        <taxon>Coleoptera</taxon>
        <taxon>Polyphaga</taxon>
        <taxon>Elateriformia</taxon>
        <taxon>Elateroidea</taxon>
        <taxon>Elateridae</taxon>
        <taxon>Agrypninae</taxon>
        <taxon>Pyrophorini</taxon>
        <taxon>Ignelater</taxon>
    </lineage>
</organism>
<dbReference type="EMBL" id="VTPC01006265">
    <property type="protein sequence ID" value="KAF2895072.1"/>
    <property type="molecule type" value="Genomic_DNA"/>
</dbReference>
<dbReference type="Pfam" id="PF00106">
    <property type="entry name" value="adh_short"/>
    <property type="match status" value="1"/>
</dbReference>
<dbReference type="PANTHER" id="PTHR43899:SF13">
    <property type="entry name" value="RH59310P"/>
    <property type="match status" value="1"/>
</dbReference>
<proteinExistence type="inferred from homology"/>
<dbReference type="OrthoDB" id="5545019at2759"/>
<dbReference type="AlphaFoldDB" id="A0A8K0D2Q4"/>
<evidence type="ECO:0000256" key="3">
    <source>
        <dbReference type="ARBA" id="ARBA00023002"/>
    </source>
</evidence>
<keyword evidence="3" id="KW-0560">Oxidoreductase</keyword>
<keyword evidence="6" id="KW-1185">Reference proteome</keyword>
<evidence type="ECO:0000256" key="1">
    <source>
        <dbReference type="ARBA" id="ARBA00006484"/>
    </source>
</evidence>
<gene>
    <name evidence="5" type="ORF">ILUMI_11101</name>
</gene>